<protein>
    <submittedName>
        <fullName evidence="2">LapA family protein</fullName>
    </submittedName>
</protein>
<reference evidence="2" key="1">
    <citation type="submission" date="2021-01" db="EMBL/GenBank/DDBJ databases">
        <title>Modified the classification status of verrucomicrobia.</title>
        <authorList>
            <person name="Feng X."/>
        </authorList>
    </citation>
    <scope>NUCLEOTIDE SEQUENCE</scope>
    <source>
        <strain evidence="2">5K15</strain>
    </source>
</reference>
<dbReference type="EMBL" id="JAENIG010000004">
    <property type="protein sequence ID" value="MBK1854792.1"/>
    <property type="molecule type" value="Genomic_DNA"/>
</dbReference>
<proteinExistence type="predicted"/>
<evidence type="ECO:0000313" key="3">
    <source>
        <dbReference type="Proteomes" id="UP000634206"/>
    </source>
</evidence>
<dbReference type="RefSeq" id="WP_309489403.1">
    <property type="nucleotide sequence ID" value="NZ_JAENIG010000004.1"/>
</dbReference>
<dbReference type="AlphaFoldDB" id="A0AAE2SD57"/>
<organism evidence="2 3">
    <name type="scientific">Oceaniferula flava</name>
    <dbReference type="NCBI Taxonomy" id="2800421"/>
    <lineage>
        <taxon>Bacteria</taxon>
        <taxon>Pseudomonadati</taxon>
        <taxon>Verrucomicrobiota</taxon>
        <taxon>Verrucomicrobiia</taxon>
        <taxon>Verrucomicrobiales</taxon>
        <taxon>Verrucomicrobiaceae</taxon>
        <taxon>Oceaniferula</taxon>
    </lineage>
</organism>
<sequence length="73" mass="8309">MDMKKVKYIGAGIVILLMGIVIFQNFEKQEVYILFAKIEMPLAFMFLITFAIGMIAGWILNMLAVRKPATPKK</sequence>
<keyword evidence="1" id="KW-0472">Membrane</keyword>
<evidence type="ECO:0000313" key="2">
    <source>
        <dbReference type="EMBL" id="MBK1854792.1"/>
    </source>
</evidence>
<gene>
    <name evidence="2" type="ORF">JIN83_07460</name>
</gene>
<comment type="caution">
    <text evidence="2">The sequence shown here is derived from an EMBL/GenBank/DDBJ whole genome shotgun (WGS) entry which is preliminary data.</text>
</comment>
<feature type="transmembrane region" description="Helical" evidence="1">
    <location>
        <begin position="7"/>
        <end position="23"/>
    </location>
</feature>
<keyword evidence="1" id="KW-1133">Transmembrane helix</keyword>
<accession>A0AAE2SD57</accession>
<evidence type="ECO:0000256" key="1">
    <source>
        <dbReference type="SAM" id="Phobius"/>
    </source>
</evidence>
<name>A0AAE2SD57_9BACT</name>
<dbReference type="Proteomes" id="UP000634206">
    <property type="component" value="Unassembled WGS sequence"/>
</dbReference>
<keyword evidence="3" id="KW-1185">Reference proteome</keyword>
<feature type="transmembrane region" description="Helical" evidence="1">
    <location>
        <begin position="43"/>
        <end position="65"/>
    </location>
</feature>
<keyword evidence="1" id="KW-0812">Transmembrane</keyword>